<dbReference type="Gene3D" id="2.40.30.100">
    <property type="entry name" value="AF2212/PG0164-like"/>
    <property type="match status" value="1"/>
</dbReference>
<dbReference type="Pfam" id="PF08922">
    <property type="entry name" value="DUF1905"/>
    <property type="match status" value="1"/>
</dbReference>
<dbReference type="Proteomes" id="UP001161406">
    <property type="component" value="Unassembled WGS sequence"/>
</dbReference>
<reference evidence="1" key="2">
    <citation type="submission" date="2023-01" db="EMBL/GenBank/DDBJ databases">
        <title>Draft genome sequence of Devosia yakushimensis strain NBRC 103855.</title>
        <authorList>
            <person name="Sun Q."/>
            <person name="Mori K."/>
        </authorList>
    </citation>
    <scope>NUCLEOTIDE SEQUENCE</scope>
    <source>
        <strain evidence="1">NBRC 103855</strain>
    </source>
</reference>
<dbReference type="InterPro" id="IPR037079">
    <property type="entry name" value="AF2212/PG0164-like_sf"/>
</dbReference>
<protein>
    <recommendedName>
        <fullName evidence="3">DUF1905 domain-containing protein</fullName>
    </recommendedName>
</protein>
<evidence type="ECO:0000313" key="2">
    <source>
        <dbReference type="Proteomes" id="UP001161406"/>
    </source>
</evidence>
<organism evidence="1 2">
    <name type="scientific">Devosia yakushimensis</name>
    <dbReference type="NCBI Taxonomy" id="470028"/>
    <lineage>
        <taxon>Bacteria</taxon>
        <taxon>Pseudomonadati</taxon>
        <taxon>Pseudomonadota</taxon>
        <taxon>Alphaproteobacteria</taxon>
        <taxon>Hyphomicrobiales</taxon>
        <taxon>Devosiaceae</taxon>
        <taxon>Devosia</taxon>
    </lineage>
</organism>
<name>A0ABQ5UB61_9HYPH</name>
<keyword evidence="2" id="KW-1185">Reference proteome</keyword>
<gene>
    <name evidence="1" type="ORF">GCM10007913_09220</name>
</gene>
<comment type="caution">
    <text evidence="1">The sequence shown here is derived from an EMBL/GenBank/DDBJ whole genome shotgun (WGS) entry which is preliminary data.</text>
</comment>
<dbReference type="SUPFAM" id="SSF141694">
    <property type="entry name" value="AF2212/PG0164-like"/>
    <property type="match status" value="1"/>
</dbReference>
<evidence type="ECO:0008006" key="3">
    <source>
        <dbReference type="Google" id="ProtNLM"/>
    </source>
</evidence>
<dbReference type="EMBL" id="BSNG01000001">
    <property type="protein sequence ID" value="GLQ08990.1"/>
    <property type="molecule type" value="Genomic_DNA"/>
</dbReference>
<sequence>MLHLKFQATVIHWRGPAPFVFAPIPAEHVDAIRQAARHVTYGWGMIPVDVVIGGAGFITSLFPKDDTYLLPIKMAVRRKHGITVGDTIDIDMTIQPRR</sequence>
<reference evidence="1" key="1">
    <citation type="journal article" date="2014" name="Int. J. Syst. Evol. Microbiol.">
        <title>Complete genome of a new Firmicutes species belonging to the dominant human colonic microbiota ('Ruminococcus bicirculans') reveals two chromosomes and a selective capacity to utilize plant glucans.</title>
        <authorList>
            <consortium name="NISC Comparative Sequencing Program"/>
            <person name="Wegmann U."/>
            <person name="Louis P."/>
            <person name="Goesmann A."/>
            <person name="Henrissat B."/>
            <person name="Duncan S.H."/>
            <person name="Flint H.J."/>
        </authorList>
    </citation>
    <scope>NUCLEOTIDE SEQUENCE</scope>
    <source>
        <strain evidence="1">NBRC 103855</strain>
    </source>
</reference>
<proteinExistence type="predicted"/>
<evidence type="ECO:0000313" key="1">
    <source>
        <dbReference type="EMBL" id="GLQ08990.1"/>
    </source>
</evidence>
<accession>A0ABQ5UB61</accession>
<dbReference type="RefSeq" id="WP_284388382.1">
    <property type="nucleotide sequence ID" value="NZ_BSNG01000001.1"/>
</dbReference>
<dbReference type="InterPro" id="IPR015018">
    <property type="entry name" value="DUF1905"/>
</dbReference>